<dbReference type="SUPFAM" id="SSF88697">
    <property type="entry name" value="PUA domain-like"/>
    <property type="match status" value="1"/>
</dbReference>
<evidence type="ECO:0000256" key="2">
    <source>
        <dbReference type="ARBA" id="ARBA00022490"/>
    </source>
</evidence>
<dbReference type="InterPro" id="IPR027543">
    <property type="entry name" value="Lon_bac"/>
</dbReference>
<dbReference type="SUPFAM" id="SSF54211">
    <property type="entry name" value="Ribosomal protein S5 domain 2-like"/>
    <property type="match status" value="1"/>
</dbReference>
<feature type="domain" description="Lon proteolytic" evidence="13">
    <location>
        <begin position="592"/>
        <end position="773"/>
    </location>
</feature>
<dbReference type="Gene3D" id="2.30.130.40">
    <property type="entry name" value="LON domain-like"/>
    <property type="match status" value="1"/>
</dbReference>
<keyword evidence="6 9" id="KW-0720">Serine protease</keyword>
<reference evidence="16" key="1">
    <citation type="journal article" date="2019" name="Int. J. Syst. Evol. Microbiol.">
        <title>The Global Catalogue of Microorganisms (GCM) 10K type strain sequencing project: providing services to taxonomists for standard genome sequencing and annotation.</title>
        <authorList>
            <consortium name="The Broad Institute Genomics Platform"/>
            <consortium name="The Broad Institute Genome Sequencing Center for Infectious Disease"/>
            <person name="Wu L."/>
            <person name="Ma J."/>
        </authorList>
    </citation>
    <scope>NUCLEOTIDE SEQUENCE [LARGE SCALE GENOMIC DNA]</scope>
    <source>
        <strain evidence="16">CGMCC 1.16033</strain>
    </source>
</reference>
<evidence type="ECO:0000256" key="6">
    <source>
        <dbReference type="ARBA" id="ARBA00022825"/>
    </source>
</evidence>
<name>A0ABQ1SX04_9GAMM</name>
<keyword evidence="4 9" id="KW-0547">Nucleotide-binding</keyword>
<dbReference type="Gene3D" id="1.20.58.1480">
    <property type="match status" value="1"/>
</dbReference>
<keyword evidence="2 9" id="KW-0963">Cytoplasm</keyword>
<dbReference type="Gene3D" id="3.40.50.300">
    <property type="entry name" value="P-loop containing nucleotide triphosphate hydrolases"/>
    <property type="match status" value="1"/>
</dbReference>
<dbReference type="EC" id="3.4.21.53" evidence="9 10"/>
<dbReference type="Pfam" id="PF05362">
    <property type="entry name" value="Lon_C"/>
    <property type="match status" value="1"/>
</dbReference>
<evidence type="ECO:0000313" key="15">
    <source>
        <dbReference type="EMBL" id="GGE69096.1"/>
    </source>
</evidence>
<comment type="induction">
    <text evidence="9">By heat shock.</text>
</comment>
<dbReference type="InterPro" id="IPR046336">
    <property type="entry name" value="Lon_prtase_N_sf"/>
</dbReference>
<dbReference type="InterPro" id="IPR008269">
    <property type="entry name" value="Lon_proteolytic"/>
</dbReference>
<sequence>MTLEREARIELPVLPLRDVVVYPHMVIPLFVGREKSIRCLETAMAQDKQIILVAQRDADLDEPGIDDIFDVGTVASILQLLKLPDGTVKVLVEGGKRARIERYTQEEEFFVATAHYLESEALDDREEEVLVRSAISQFEGYIKLNKKIPPEVLTSLSGIEEADRLADTMAAHMPLKLADKQSVLEMVKVGERLEYLMAMMEAEIDLLQVEKRIRSRVKKQMEKSQREYYLNEQMKAIQKELGDLDEGHDEFESLGRKIEEAGMPEEAKEKASAELNKLRMMSPMSAEATVVRSYVDWMTSVPWKQRSKIKRDLSKAEQVLDTDHYGLEKVKERILEYLAVQSRVKQLKGPILCLVGPPGVGKTSLGQSIAKATGRKYVRVALGGVRDEAEIRGHRRTYIGSMPGKIIQKMAKVGVKNPLFLLDEIDKMSSDMRGDPASALLEVLDPEQNATFNDHYLEVDYDLSDVMFVATSNSMNIPGPLLDRMEVIRLSGYTEDEKLNIAKQHLLPKQIERNGLKKNEITIDDSAILGVIRYYTREAGVRALERELSKICRKVVKQIMLEKDTKHVDVNQDNLKSFLGVQRFDYGKAESKNQIGQVTGLAWTEVGGDLLTIEATSVAGKGKLTYTGSLGDVMQESIQAAMTVVRSRAEQLGINPDFYEKRDIHVHVPEGATPKDGPSAGAAMCTALVSSLTGNPVKGEVAMTGEITLRGEVLPIGGLKEKLLAAHRGGIKLVLIPKENERDLEEIPANVVADLEIRPVRWIDEVLQLALERPVEGFEVVKNLG</sequence>
<dbReference type="NCBIfam" id="NF008053">
    <property type="entry name" value="PRK10787.1"/>
    <property type="match status" value="1"/>
</dbReference>
<dbReference type="PIRSF" id="PIRSF001174">
    <property type="entry name" value="Lon_proteas"/>
    <property type="match status" value="1"/>
</dbReference>
<evidence type="ECO:0000259" key="13">
    <source>
        <dbReference type="PROSITE" id="PS51786"/>
    </source>
</evidence>
<keyword evidence="5 9" id="KW-0378">Hydrolase</keyword>
<dbReference type="Proteomes" id="UP000606498">
    <property type="component" value="Unassembled WGS sequence"/>
</dbReference>
<dbReference type="HAMAP" id="MF_01973">
    <property type="entry name" value="lon_bact"/>
    <property type="match status" value="1"/>
</dbReference>
<evidence type="ECO:0000313" key="16">
    <source>
        <dbReference type="Proteomes" id="UP000606498"/>
    </source>
</evidence>
<dbReference type="InterPro" id="IPR027417">
    <property type="entry name" value="P-loop_NTPase"/>
</dbReference>
<feature type="binding site" evidence="9">
    <location>
        <begin position="356"/>
        <end position="363"/>
    </location>
    <ligand>
        <name>ATP</name>
        <dbReference type="ChEBI" id="CHEBI:30616"/>
    </ligand>
</feature>
<comment type="similarity">
    <text evidence="9 10 11 12">Belongs to the peptidase S16 family.</text>
</comment>
<evidence type="ECO:0000256" key="9">
    <source>
        <dbReference type="HAMAP-Rule" id="MF_01973"/>
    </source>
</evidence>
<dbReference type="Gene3D" id="1.10.8.60">
    <property type="match status" value="1"/>
</dbReference>
<comment type="catalytic activity">
    <reaction evidence="9 10 11">
        <text>Hydrolysis of proteins in presence of ATP.</text>
        <dbReference type="EC" id="3.4.21.53"/>
    </reaction>
</comment>
<dbReference type="InterPro" id="IPR027065">
    <property type="entry name" value="Lon_Prtase"/>
</dbReference>
<dbReference type="Pfam" id="PF22667">
    <property type="entry name" value="Lon_lid"/>
    <property type="match status" value="1"/>
</dbReference>
<evidence type="ECO:0000256" key="7">
    <source>
        <dbReference type="ARBA" id="ARBA00022840"/>
    </source>
</evidence>
<dbReference type="NCBIfam" id="TIGR00763">
    <property type="entry name" value="lon"/>
    <property type="match status" value="1"/>
</dbReference>
<organism evidence="15 16">
    <name type="scientific">Shewanella carassii</name>
    <dbReference type="NCBI Taxonomy" id="1987584"/>
    <lineage>
        <taxon>Bacteria</taxon>
        <taxon>Pseudomonadati</taxon>
        <taxon>Pseudomonadota</taxon>
        <taxon>Gammaproteobacteria</taxon>
        <taxon>Alteromonadales</taxon>
        <taxon>Shewanellaceae</taxon>
        <taxon>Shewanella</taxon>
    </lineage>
</organism>
<keyword evidence="8 9" id="KW-0346">Stress response</keyword>
<dbReference type="SMART" id="SM00382">
    <property type="entry name" value="AAA"/>
    <property type="match status" value="1"/>
</dbReference>
<comment type="function">
    <text evidence="9">ATP-dependent serine protease that mediates the selective degradation of mutant and abnormal proteins as well as certain short-lived regulatory proteins. Required for cellular homeostasis and for survival from DNA damage and developmental changes induced by stress. Degrades polypeptides processively to yield small peptide fragments that are 5 to 10 amino acids long. Binds to DNA in a double-stranded, site-specific manner.</text>
</comment>
<dbReference type="GO" id="GO:0008233">
    <property type="term" value="F:peptidase activity"/>
    <property type="evidence" value="ECO:0007669"/>
    <property type="project" value="UniProtKB-KW"/>
</dbReference>
<dbReference type="InterPro" id="IPR008268">
    <property type="entry name" value="Peptidase_S16_AS"/>
</dbReference>
<keyword evidence="16" id="KW-1185">Reference proteome</keyword>
<dbReference type="InterPro" id="IPR054594">
    <property type="entry name" value="Lon_lid"/>
</dbReference>
<keyword evidence="7 9" id="KW-0067">ATP-binding</keyword>
<dbReference type="RefSeq" id="WP_100142403.1">
    <property type="nucleotide sequence ID" value="NZ_AP024618.1"/>
</dbReference>
<comment type="subunit">
    <text evidence="9 10">Homohexamer. Organized in a ring with a central cavity.</text>
</comment>
<dbReference type="InterPro" id="IPR014721">
    <property type="entry name" value="Ribsml_uS5_D2-typ_fold_subgr"/>
</dbReference>
<dbReference type="Pfam" id="PF02190">
    <property type="entry name" value="LON_substr_bdg"/>
    <property type="match status" value="1"/>
</dbReference>
<dbReference type="Pfam" id="PF00004">
    <property type="entry name" value="AAA"/>
    <property type="match status" value="1"/>
</dbReference>
<dbReference type="InterPro" id="IPR003111">
    <property type="entry name" value="Lon_prtase_N"/>
</dbReference>
<dbReference type="Gene3D" id="3.30.230.10">
    <property type="match status" value="1"/>
</dbReference>
<dbReference type="GO" id="GO:0006508">
    <property type="term" value="P:proteolysis"/>
    <property type="evidence" value="ECO:0007669"/>
    <property type="project" value="UniProtKB-KW"/>
</dbReference>
<dbReference type="CDD" id="cd19500">
    <property type="entry name" value="RecA-like_Lon"/>
    <property type="match status" value="1"/>
</dbReference>
<feature type="domain" description="Lon N-terminal" evidence="14">
    <location>
        <begin position="11"/>
        <end position="204"/>
    </location>
</feature>
<evidence type="ECO:0000256" key="3">
    <source>
        <dbReference type="ARBA" id="ARBA00022670"/>
    </source>
</evidence>
<evidence type="ECO:0000256" key="5">
    <source>
        <dbReference type="ARBA" id="ARBA00022801"/>
    </source>
</evidence>
<proteinExistence type="evidence at transcript level"/>
<evidence type="ECO:0000256" key="8">
    <source>
        <dbReference type="ARBA" id="ARBA00023016"/>
    </source>
</evidence>
<protein>
    <recommendedName>
        <fullName evidence="9 10">Lon protease</fullName>
        <ecNumber evidence="9 10">3.4.21.53</ecNumber>
    </recommendedName>
    <alternativeName>
        <fullName evidence="9">ATP-dependent protease La</fullName>
    </alternativeName>
</protein>
<dbReference type="PANTHER" id="PTHR10046">
    <property type="entry name" value="ATP DEPENDENT LON PROTEASE FAMILY MEMBER"/>
    <property type="match status" value="1"/>
</dbReference>
<dbReference type="PROSITE" id="PS51786">
    <property type="entry name" value="LON_PROTEOLYTIC"/>
    <property type="match status" value="1"/>
</dbReference>
<dbReference type="PRINTS" id="PR00830">
    <property type="entry name" value="ENDOLAPTASE"/>
</dbReference>
<comment type="caution">
    <text evidence="15">The sequence shown here is derived from an EMBL/GenBank/DDBJ whole genome shotgun (WGS) entry which is preliminary data.</text>
</comment>
<evidence type="ECO:0000256" key="4">
    <source>
        <dbReference type="ARBA" id="ARBA00022741"/>
    </source>
</evidence>
<dbReference type="PROSITE" id="PS01046">
    <property type="entry name" value="LON_SER"/>
    <property type="match status" value="1"/>
</dbReference>
<feature type="active site" evidence="9 11">
    <location>
        <position position="679"/>
    </location>
</feature>
<accession>A0ABQ1SX04</accession>
<comment type="subcellular location">
    <subcellularLocation>
        <location evidence="1 9 10">Cytoplasm</location>
    </subcellularLocation>
</comment>
<evidence type="ECO:0000259" key="14">
    <source>
        <dbReference type="PROSITE" id="PS51787"/>
    </source>
</evidence>
<dbReference type="PROSITE" id="PS51787">
    <property type="entry name" value="LON_N"/>
    <property type="match status" value="1"/>
</dbReference>
<evidence type="ECO:0000256" key="11">
    <source>
        <dbReference type="PROSITE-ProRule" id="PRU01122"/>
    </source>
</evidence>
<gene>
    <name evidence="9 15" type="primary">lon</name>
    <name evidence="15" type="ORF">GCM10011520_07090</name>
</gene>
<dbReference type="InterPro" id="IPR003959">
    <property type="entry name" value="ATPase_AAA_core"/>
</dbReference>
<keyword evidence="3 9" id="KW-0645">Protease</keyword>
<evidence type="ECO:0000256" key="12">
    <source>
        <dbReference type="RuleBase" id="RU000591"/>
    </source>
</evidence>
<evidence type="ECO:0000256" key="10">
    <source>
        <dbReference type="PIRNR" id="PIRNR001174"/>
    </source>
</evidence>
<evidence type="ECO:0000256" key="1">
    <source>
        <dbReference type="ARBA" id="ARBA00004496"/>
    </source>
</evidence>
<dbReference type="InterPro" id="IPR003593">
    <property type="entry name" value="AAA+_ATPase"/>
</dbReference>
<feature type="active site" evidence="9 11">
    <location>
        <position position="722"/>
    </location>
</feature>
<dbReference type="InterPro" id="IPR015947">
    <property type="entry name" value="PUA-like_sf"/>
</dbReference>
<dbReference type="SUPFAM" id="SSF52540">
    <property type="entry name" value="P-loop containing nucleoside triphosphate hydrolases"/>
    <property type="match status" value="1"/>
</dbReference>
<dbReference type="Gene3D" id="1.20.5.5270">
    <property type="match status" value="1"/>
</dbReference>
<dbReference type="InterPro" id="IPR004815">
    <property type="entry name" value="Lon_bac/euk-typ"/>
</dbReference>
<dbReference type="SMART" id="SM00464">
    <property type="entry name" value="LON"/>
    <property type="match status" value="1"/>
</dbReference>
<dbReference type="EMBL" id="BMKO01000001">
    <property type="protein sequence ID" value="GGE69096.1"/>
    <property type="molecule type" value="Genomic_DNA"/>
</dbReference>
<dbReference type="InterPro" id="IPR020568">
    <property type="entry name" value="Ribosomal_Su5_D2-typ_SF"/>
</dbReference>